<organism evidence="7 8">
    <name type="scientific">Ectothiorhodospira magna</name>
    <dbReference type="NCBI Taxonomy" id="867345"/>
    <lineage>
        <taxon>Bacteria</taxon>
        <taxon>Pseudomonadati</taxon>
        <taxon>Pseudomonadota</taxon>
        <taxon>Gammaproteobacteria</taxon>
        <taxon>Chromatiales</taxon>
        <taxon>Ectothiorhodospiraceae</taxon>
        <taxon>Ectothiorhodospira</taxon>
    </lineage>
</organism>
<evidence type="ECO:0000259" key="6">
    <source>
        <dbReference type="Pfam" id="PF06305"/>
    </source>
</evidence>
<evidence type="ECO:0000256" key="1">
    <source>
        <dbReference type="ARBA" id="ARBA00022475"/>
    </source>
</evidence>
<sequence>MSRVILPLVLILAVLLGASFTILNAGEVDVHLYLESFQVPLSIVVFVSMLLGAVLGGLACSGLVMRRGRDARLLRKRCKRAEDEIARLRALPSNNKV</sequence>
<dbReference type="RefSeq" id="WP_090205754.1">
    <property type="nucleotide sequence ID" value="NZ_FOFO01000011.1"/>
</dbReference>
<dbReference type="OrthoDB" id="5796631at2"/>
<dbReference type="AlphaFoldDB" id="A0A1H9BVY4"/>
<feature type="transmembrane region" description="Helical" evidence="5">
    <location>
        <begin position="41"/>
        <end position="65"/>
    </location>
</feature>
<evidence type="ECO:0000313" key="8">
    <source>
        <dbReference type="Proteomes" id="UP000199496"/>
    </source>
</evidence>
<keyword evidence="8" id="KW-1185">Reference proteome</keyword>
<evidence type="ECO:0000256" key="4">
    <source>
        <dbReference type="ARBA" id="ARBA00023136"/>
    </source>
</evidence>
<keyword evidence="4 5" id="KW-0472">Membrane</keyword>
<name>A0A1H9BVY4_9GAMM</name>
<dbReference type="EMBL" id="FOFO01000011">
    <property type="protein sequence ID" value="SEP93049.1"/>
    <property type="molecule type" value="Genomic_DNA"/>
</dbReference>
<evidence type="ECO:0000256" key="2">
    <source>
        <dbReference type="ARBA" id="ARBA00022692"/>
    </source>
</evidence>
<dbReference type="Pfam" id="PF06305">
    <property type="entry name" value="LapA_dom"/>
    <property type="match status" value="1"/>
</dbReference>
<dbReference type="STRING" id="867345.SAMN05421693_11120"/>
<dbReference type="Proteomes" id="UP000199496">
    <property type="component" value="Unassembled WGS sequence"/>
</dbReference>
<evidence type="ECO:0000256" key="3">
    <source>
        <dbReference type="ARBA" id="ARBA00022989"/>
    </source>
</evidence>
<protein>
    <submittedName>
        <fullName evidence="7">Uncharacterized integral membrane protein</fullName>
    </submittedName>
</protein>
<accession>A0A1H9BVY4</accession>
<keyword evidence="1" id="KW-1003">Cell membrane</keyword>
<evidence type="ECO:0000256" key="5">
    <source>
        <dbReference type="SAM" id="Phobius"/>
    </source>
</evidence>
<gene>
    <name evidence="7" type="ORF">SAMN05421693_11120</name>
</gene>
<evidence type="ECO:0000313" key="7">
    <source>
        <dbReference type="EMBL" id="SEP93049.1"/>
    </source>
</evidence>
<keyword evidence="3 5" id="KW-1133">Transmembrane helix</keyword>
<dbReference type="GO" id="GO:0005886">
    <property type="term" value="C:plasma membrane"/>
    <property type="evidence" value="ECO:0007669"/>
    <property type="project" value="InterPro"/>
</dbReference>
<reference evidence="7 8" key="1">
    <citation type="submission" date="2016-10" db="EMBL/GenBank/DDBJ databases">
        <authorList>
            <person name="de Groot N.N."/>
        </authorList>
    </citation>
    <scope>NUCLEOTIDE SEQUENCE [LARGE SCALE GENOMIC DNA]</scope>
    <source>
        <strain evidence="7 8">B7-7</strain>
    </source>
</reference>
<feature type="domain" description="Lipopolysaccharide assembly protein A" evidence="6">
    <location>
        <begin position="24"/>
        <end position="85"/>
    </location>
</feature>
<keyword evidence="2 5" id="KW-0812">Transmembrane</keyword>
<proteinExistence type="predicted"/>
<dbReference type="InterPro" id="IPR010445">
    <property type="entry name" value="LapA_dom"/>
</dbReference>